<keyword evidence="3" id="KW-1185">Reference proteome</keyword>
<comment type="caution">
    <text evidence="2">The sequence shown here is derived from an EMBL/GenBank/DDBJ whole genome shotgun (WGS) entry which is preliminary data.</text>
</comment>
<proteinExistence type="predicted"/>
<reference evidence="2 3" key="1">
    <citation type="submission" date="2022-04" db="EMBL/GenBank/DDBJ databases">
        <authorList>
            <person name="Ye Y.-Q."/>
            <person name="Du Z.-J."/>
        </authorList>
    </citation>
    <scope>NUCLEOTIDE SEQUENCE [LARGE SCALE GENOMIC DNA]</scope>
    <source>
        <strain evidence="2 3">A6E488</strain>
    </source>
</reference>
<dbReference type="Gene3D" id="1.40.20.10">
    <property type="entry name" value="CHAD domain"/>
    <property type="match status" value="1"/>
</dbReference>
<dbReference type="RefSeq" id="WP_261617395.1">
    <property type="nucleotide sequence ID" value="NZ_JALIDZ010000009.1"/>
</dbReference>
<organism evidence="2 3">
    <name type="scientific">Microbaculum marinisediminis</name>
    <dbReference type="NCBI Taxonomy" id="2931392"/>
    <lineage>
        <taxon>Bacteria</taxon>
        <taxon>Pseudomonadati</taxon>
        <taxon>Pseudomonadota</taxon>
        <taxon>Alphaproteobacteria</taxon>
        <taxon>Hyphomicrobiales</taxon>
        <taxon>Tepidamorphaceae</taxon>
        <taxon>Microbaculum</taxon>
    </lineage>
</organism>
<evidence type="ECO:0000259" key="1">
    <source>
        <dbReference type="PROSITE" id="PS51708"/>
    </source>
</evidence>
<evidence type="ECO:0000313" key="2">
    <source>
        <dbReference type="EMBL" id="MCT8973810.1"/>
    </source>
</evidence>
<dbReference type="PANTHER" id="PTHR39339">
    <property type="entry name" value="SLR1444 PROTEIN"/>
    <property type="match status" value="1"/>
</dbReference>
<dbReference type="EMBL" id="JALIDZ010000009">
    <property type="protein sequence ID" value="MCT8973810.1"/>
    <property type="molecule type" value="Genomic_DNA"/>
</dbReference>
<evidence type="ECO:0000313" key="3">
    <source>
        <dbReference type="Proteomes" id="UP001320898"/>
    </source>
</evidence>
<dbReference type="InterPro" id="IPR007899">
    <property type="entry name" value="CHAD_dom"/>
</dbReference>
<gene>
    <name evidence="2" type="ORF">MUB46_18245</name>
</gene>
<dbReference type="PANTHER" id="PTHR39339:SF1">
    <property type="entry name" value="CHAD DOMAIN-CONTAINING PROTEIN"/>
    <property type="match status" value="1"/>
</dbReference>
<accession>A0AAW5R355</accession>
<dbReference type="AlphaFoldDB" id="A0AAW5R355"/>
<dbReference type="Pfam" id="PF05235">
    <property type="entry name" value="CHAD"/>
    <property type="match status" value="1"/>
</dbReference>
<dbReference type="InterPro" id="IPR038186">
    <property type="entry name" value="CHAD_dom_sf"/>
</dbReference>
<name>A0AAW5R355_9HYPH</name>
<protein>
    <submittedName>
        <fullName evidence="2">CHAD domain-containing protein</fullName>
    </submittedName>
</protein>
<dbReference type="SMART" id="SM00880">
    <property type="entry name" value="CHAD"/>
    <property type="match status" value="1"/>
</dbReference>
<dbReference type="PROSITE" id="PS51708">
    <property type="entry name" value="CHAD"/>
    <property type="match status" value="1"/>
</dbReference>
<sequence>MRWRPVASIERRCGVGRLETTTAGRALKAKVDVARAVGKDVRSVMDELLKDAVARLSSRKGNIHEAVHDARKNLKAFRSYLRLLRSLIGEDYRALNVQARDAARTLSGARDSVALHDAIDQVEAYFAHRRKRPNIAVLRKAADAERRQAASDAVIRAASRDVAKLLGPCRETVRAWTLPDDADPYVDGLTTTYKTARRRLQLGLDTRLPVDLHEARKRVIHWRYQMDLFSSLWPRVLKATVRELQDLREDLGQHNDLVLLESRIRAAEGGFEGLETPEPFLDSITVLRARRVHRACYRRALLFCDPPSLVSDHLTTWWTAARTRRDAP</sequence>
<dbReference type="Proteomes" id="UP001320898">
    <property type="component" value="Unassembled WGS sequence"/>
</dbReference>
<feature type="domain" description="CHAD" evidence="1">
    <location>
        <begin position="34"/>
        <end position="323"/>
    </location>
</feature>